<reference evidence="2" key="1">
    <citation type="journal article" date="2024" name="Proc. Natl. Acad. Sci. U.S.A.">
        <title>Extraordinary preservation of gene collinearity over three hundred million years revealed in homosporous lycophytes.</title>
        <authorList>
            <person name="Li C."/>
            <person name="Wickell D."/>
            <person name="Kuo L.Y."/>
            <person name="Chen X."/>
            <person name="Nie B."/>
            <person name="Liao X."/>
            <person name="Peng D."/>
            <person name="Ji J."/>
            <person name="Jenkins J."/>
            <person name="Williams M."/>
            <person name="Shu S."/>
            <person name="Plott C."/>
            <person name="Barry K."/>
            <person name="Rajasekar S."/>
            <person name="Grimwood J."/>
            <person name="Han X."/>
            <person name="Sun S."/>
            <person name="Hou Z."/>
            <person name="He W."/>
            <person name="Dai G."/>
            <person name="Sun C."/>
            <person name="Schmutz J."/>
            <person name="Leebens-Mack J.H."/>
            <person name="Li F.W."/>
            <person name="Wang L."/>
        </authorList>
    </citation>
    <scope>NUCLEOTIDE SEQUENCE [LARGE SCALE GENOMIC DNA]</scope>
    <source>
        <strain evidence="2">cv. PW_Plant_1</strain>
    </source>
</reference>
<sequence>MSTRRLAFACWLLLLVCLSVLGALIAYHYTPRNITPCEVFGSNLCVNIELRPPSPPPHREYTDGQIASFALAKELLSKPSKSSKPKIAFMFLTPGPLPFENLWEQFFKGYEGLYSIYVHASELARLRSVWKTGVFIGREIRSQKVGWGKIDMVDAERRLLAQALLDTDNEFFVLLSETRCIPLRDFEYIYDYFIGGNISYVDCFDDPGPHGRGRYLDYMLPEIQKDEWRKGAQWFAVKRQHALLLVADHVYYRKFKFFCKPGETNRNCYPDEHYVQTFLHIMDPGGLSNWTVTHVDWSEGKWHPKSYKVEDVAAEKLRSIQAIDEHVHATSTLKGQVTTVPCMRNGQRRPCFLFARKFLPETADALLTILPKVTWLTGREVVKG</sequence>
<comment type="caution">
    <text evidence="1">The sequence shown here is derived from an EMBL/GenBank/DDBJ whole genome shotgun (WGS) entry which is preliminary data.</text>
</comment>
<dbReference type="Proteomes" id="UP001162992">
    <property type="component" value="Chromosome 19"/>
</dbReference>
<protein>
    <submittedName>
        <fullName evidence="1">Uncharacterized protein</fullName>
    </submittedName>
</protein>
<evidence type="ECO:0000313" key="2">
    <source>
        <dbReference type="Proteomes" id="UP001162992"/>
    </source>
</evidence>
<organism evidence="1 2">
    <name type="scientific">Diphasiastrum complanatum</name>
    <name type="common">Issler's clubmoss</name>
    <name type="synonym">Lycopodium complanatum</name>
    <dbReference type="NCBI Taxonomy" id="34168"/>
    <lineage>
        <taxon>Eukaryota</taxon>
        <taxon>Viridiplantae</taxon>
        <taxon>Streptophyta</taxon>
        <taxon>Embryophyta</taxon>
        <taxon>Tracheophyta</taxon>
        <taxon>Lycopodiopsida</taxon>
        <taxon>Lycopodiales</taxon>
        <taxon>Lycopodiaceae</taxon>
        <taxon>Lycopodioideae</taxon>
        <taxon>Diphasiastrum</taxon>
    </lineage>
</organism>
<proteinExistence type="predicted"/>
<keyword evidence="2" id="KW-1185">Reference proteome</keyword>
<dbReference type="EMBL" id="CM055110">
    <property type="protein sequence ID" value="KAJ7520644.1"/>
    <property type="molecule type" value="Genomic_DNA"/>
</dbReference>
<accession>A0ACC2AUC7</accession>
<name>A0ACC2AUC7_DIPCM</name>
<evidence type="ECO:0000313" key="1">
    <source>
        <dbReference type="EMBL" id="KAJ7520644.1"/>
    </source>
</evidence>
<gene>
    <name evidence="1" type="ORF">O6H91_19G015200</name>
</gene>